<dbReference type="GO" id="GO:0007064">
    <property type="term" value="P:mitotic sister chromatid cohesion"/>
    <property type="evidence" value="ECO:0007669"/>
    <property type="project" value="TreeGrafter"/>
</dbReference>
<keyword evidence="8" id="KW-0131">Cell cycle</keyword>
<evidence type="ECO:0000256" key="5">
    <source>
        <dbReference type="ARBA" id="ARBA00022771"/>
    </source>
</evidence>
<evidence type="ECO:0000256" key="6">
    <source>
        <dbReference type="ARBA" id="ARBA00022833"/>
    </source>
</evidence>
<evidence type="ECO:0000256" key="9">
    <source>
        <dbReference type="ARBA" id="ARBA00023315"/>
    </source>
</evidence>
<dbReference type="InterPro" id="IPR028005">
    <property type="entry name" value="AcTrfase_ESCO_Znf_dom"/>
</dbReference>
<evidence type="ECO:0000259" key="11">
    <source>
        <dbReference type="PROSITE" id="PS51186"/>
    </source>
</evidence>
<dbReference type="Pfam" id="PF13880">
    <property type="entry name" value="Acetyltransf_13"/>
    <property type="match status" value="1"/>
</dbReference>
<dbReference type="GO" id="GO:0000785">
    <property type="term" value="C:chromatin"/>
    <property type="evidence" value="ECO:0007669"/>
    <property type="project" value="TreeGrafter"/>
</dbReference>
<dbReference type="PROSITE" id="PS51186">
    <property type="entry name" value="GNAT"/>
    <property type="match status" value="1"/>
</dbReference>
<evidence type="ECO:0000256" key="10">
    <source>
        <dbReference type="SAM" id="MobiDB-lite"/>
    </source>
</evidence>
<dbReference type="Proteomes" id="UP001259832">
    <property type="component" value="Unassembled WGS sequence"/>
</dbReference>
<comment type="caution">
    <text evidence="12">The sequence shown here is derived from an EMBL/GenBank/DDBJ whole genome shotgun (WGS) entry which is preliminary data.</text>
</comment>
<protein>
    <submittedName>
        <fullName evidence="12">N-acetyltransferase ESCO1</fullName>
    </submittedName>
</protein>
<dbReference type="GO" id="GO:0008270">
    <property type="term" value="F:zinc ion binding"/>
    <property type="evidence" value="ECO:0007669"/>
    <property type="project" value="UniProtKB-KW"/>
</dbReference>
<sequence length="492" mass="55279">MKVCPQNVNASEIPANLRAATFTAVGVQFRAMANLNDVLMRRGKARGTGQTSKRKRSNNEAKEDNDSDKKARVSAISSWCSPAAPSKPSLSTITPEPKAAISSKELLSPSKAPPFTQSYIDVGQRSFGQRVTCSKCGLLYTAGEEEDEKEHRKFCRQMKRGVTFSKWKNERVLKTFPDTQARILEIRGDDPNSHLKKLLEIKEVLDDALGFVEEEAFLKRSNFVFIQGHQVVGCVNTERVTKAFTLEKDSSSLIATTNESSMALDGAVTASSDAKPALVGICQLWVHPSFRRKRIATRMVDVVREKSIYGMHVAKNQVAFAQPTQNGLQFAHRYMDTCEYSREFIMALTHRKPSEGLECMATMDDITEEEGNYCEYQTTPSGLWHPALFCADVVEQLLGSQFHTYMKKVQEADCKAELRRLVAKGPPVWLEDKHAMPVPEGDTHIINVWFAKDDEERSAKVDGAVEGEARETLWKELRQLMDAMEEDKEEVR</sequence>
<evidence type="ECO:0000313" key="12">
    <source>
        <dbReference type="EMBL" id="KAK1943916.1"/>
    </source>
</evidence>
<evidence type="ECO:0000256" key="4">
    <source>
        <dbReference type="ARBA" id="ARBA00022723"/>
    </source>
</evidence>
<dbReference type="InterPro" id="IPR016181">
    <property type="entry name" value="Acyl_CoA_acyltransferase"/>
</dbReference>
<dbReference type="EMBL" id="JASMQC010000007">
    <property type="protein sequence ID" value="KAK1943916.1"/>
    <property type="molecule type" value="Genomic_DNA"/>
</dbReference>
<feature type="domain" description="N-acetyltransferase" evidence="11">
    <location>
        <begin position="184"/>
        <end position="351"/>
    </location>
</feature>
<accession>A0AAD9GT08</accession>
<evidence type="ECO:0000256" key="3">
    <source>
        <dbReference type="ARBA" id="ARBA00022679"/>
    </source>
</evidence>
<evidence type="ECO:0000256" key="1">
    <source>
        <dbReference type="ARBA" id="ARBA00004123"/>
    </source>
</evidence>
<dbReference type="PANTHER" id="PTHR45884:SF2">
    <property type="entry name" value="N-ACETYLTRANSFERASE ECO"/>
    <property type="match status" value="1"/>
</dbReference>
<gene>
    <name evidence="12" type="ORF">P3T76_005312</name>
</gene>
<proteinExistence type="inferred from homology"/>
<reference evidence="12" key="1">
    <citation type="submission" date="2023-08" db="EMBL/GenBank/DDBJ databases">
        <title>Reference Genome Resource for the Citrus Pathogen Phytophthora citrophthora.</title>
        <authorList>
            <person name="Moller H."/>
            <person name="Coetzee B."/>
            <person name="Rose L.J."/>
            <person name="Van Niekerk J.M."/>
        </authorList>
    </citation>
    <scope>NUCLEOTIDE SEQUENCE</scope>
    <source>
        <strain evidence="12">STE-U-9442</strain>
    </source>
</reference>
<keyword evidence="7" id="KW-0539">Nucleus</keyword>
<dbReference type="InterPro" id="IPR000182">
    <property type="entry name" value="GNAT_dom"/>
</dbReference>
<keyword evidence="13" id="KW-1185">Reference proteome</keyword>
<evidence type="ECO:0000256" key="2">
    <source>
        <dbReference type="ARBA" id="ARBA00005816"/>
    </source>
</evidence>
<evidence type="ECO:0000256" key="8">
    <source>
        <dbReference type="ARBA" id="ARBA00023306"/>
    </source>
</evidence>
<dbReference type="InterPro" id="IPR028009">
    <property type="entry name" value="ESCO_Acetyltransf_dom"/>
</dbReference>
<feature type="compositionally biased region" description="Basic and acidic residues" evidence="10">
    <location>
        <begin position="57"/>
        <end position="71"/>
    </location>
</feature>
<evidence type="ECO:0000313" key="13">
    <source>
        <dbReference type="Proteomes" id="UP001259832"/>
    </source>
</evidence>
<keyword evidence="9" id="KW-0012">Acyltransferase</keyword>
<keyword evidence="3" id="KW-0808">Transferase</keyword>
<evidence type="ECO:0000256" key="7">
    <source>
        <dbReference type="ARBA" id="ARBA00023242"/>
    </source>
</evidence>
<dbReference type="PANTHER" id="PTHR45884">
    <property type="entry name" value="N-ACETYLTRANSFERASE ECO"/>
    <property type="match status" value="1"/>
</dbReference>
<organism evidence="12 13">
    <name type="scientific">Phytophthora citrophthora</name>
    <dbReference type="NCBI Taxonomy" id="4793"/>
    <lineage>
        <taxon>Eukaryota</taxon>
        <taxon>Sar</taxon>
        <taxon>Stramenopiles</taxon>
        <taxon>Oomycota</taxon>
        <taxon>Peronosporomycetes</taxon>
        <taxon>Peronosporales</taxon>
        <taxon>Peronosporaceae</taxon>
        <taxon>Phytophthora</taxon>
    </lineage>
</organism>
<name>A0AAD9GT08_9STRA</name>
<keyword evidence="5" id="KW-0863">Zinc-finger</keyword>
<feature type="region of interest" description="Disordered" evidence="10">
    <location>
        <begin position="42"/>
        <end position="95"/>
    </location>
</feature>
<dbReference type="GO" id="GO:0061733">
    <property type="term" value="F:protein-lysine-acetyltransferase activity"/>
    <property type="evidence" value="ECO:0007669"/>
    <property type="project" value="TreeGrafter"/>
</dbReference>
<comment type="similarity">
    <text evidence="2">Belongs to the acetyltransferase family. ECO subfamily.</text>
</comment>
<comment type="subcellular location">
    <subcellularLocation>
        <location evidence="1">Nucleus</location>
    </subcellularLocation>
</comment>
<dbReference type="Pfam" id="PF13878">
    <property type="entry name" value="zf-C2H2_3"/>
    <property type="match status" value="1"/>
</dbReference>
<keyword evidence="6" id="KW-0862">Zinc</keyword>
<dbReference type="GO" id="GO:0005634">
    <property type="term" value="C:nucleus"/>
    <property type="evidence" value="ECO:0007669"/>
    <property type="project" value="UniProtKB-SubCell"/>
</dbReference>
<dbReference type="SUPFAM" id="SSF55729">
    <property type="entry name" value="Acyl-CoA N-acyltransferases (Nat)"/>
    <property type="match status" value="1"/>
</dbReference>
<keyword evidence="4" id="KW-0479">Metal-binding</keyword>
<dbReference type="AlphaFoldDB" id="A0AAD9GT08"/>